<dbReference type="AlphaFoldDB" id="A0A090SXD3"/>
<dbReference type="Proteomes" id="UP000029224">
    <property type="component" value="Unassembled WGS sequence"/>
</dbReference>
<name>A0A090SXD3_9VIBR</name>
<reference evidence="1 2" key="2">
    <citation type="submission" date="2014-09" db="EMBL/GenBank/DDBJ databases">
        <authorList>
            <consortium name="NBRP consortium"/>
            <person name="Sawabe T."/>
            <person name="Meirelles P."/>
            <person name="Nakanishi M."/>
            <person name="Sayaka M."/>
            <person name="Hattori M."/>
            <person name="Ohkuma M."/>
        </authorList>
    </citation>
    <scope>NUCLEOTIDE SEQUENCE [LARGE SCALE GENOMIC DNA]</scope>
    <source>
        <strain evidence="1 2">JCM 19240</strain>
    </source>
</reference>
<sequence length="213" mass="24235">MDSYKTDYTSFDIYHDVLVPASLILHVENYIKASFPYIRVNWLHRNREEVLHQVSNTSNSMAIMQNRMSNMAEKNLGFMNLGTDKLAIYCHPKHALTNISDLTSADLQSEKQYVSENHIHTLPDVFSVSVDQHVISNNDVLLSLLVHDGWAFLSKNLAAPLVQSGHLVELHPTELSVAINIGISFYFPLSMQNSEELEGLKETLKFYSNEHMT</sequence>
<reference evidence="1 2" key="1">
    <citation type="submission" date="2014-09" db="EMBL/GenBank/DDBJ databases">
        <title>Vibrio maritimus JCM 19240. (C210) whole genome shotgun sequence.</title>
        <authorList>
            <person name="Sawabe T."/>
            <person name="Meirelles P."/>
            <person name="Nakanishi M."/>
            <person name="Sayaka M."/>
            <person name="Hattori M."/>
            <person name="Ohkuma M."/>
        </authorList>
    </citation>
    <scope>NUCLEOTIDE SEQUENCE [LARGE SCALE GENOMIC DNA]</scope>
    <source>
        <strain evidence="1 2">JCM 19240</strain>
    </source>
</reference>
<keyword evidence="2" id="KW-1185">Reference proteome</keyword>
<proteinExistence type="predicted"/>
<dbReference type="EMBL" id="BBMT01000001">
    <property type="protein sequence ID" value="GAL31558.1"/>
    <property type="molecule type" value="Genomic_DNA"/>
</dbReference>
<organism evidence="1 2">
    <name type="scientific">Vibrio maritimus</name>
    <dbReference type="NCBI Taxonomy" id="990268"/>
    <lineage>
        <taxon>Bacteria</taxon>
        <taxon>Pseudomonadati</taxon>
        <taxon>Pseudomonadota</taxon>
        <taxon>Gammaproteobacteria</taxon>
        <taxon>Vibrionales</taxon>
        <taxon>Vibrionaceae</taxon>
        <taxon>Vibrio</taxon>
    </lineage>
</organism>
<evidence type="ECO:0000313" key="2">
    <source>
        <dbReference type="Proteomes" id="UP000029224"/>
    </source>
</evidence>
<comment type="caution">
    <text evidence="1">The sequence shown here is derived from an EMBL/GenBank/DDBJ whole genome shotgun (WGS) entry which is preliminary data.</text>
</comment>
<evidence type="ECO:0000313" key="1">
    <source>
        <dbReference type="EMBL" id="GAL31558.1"/>
    </source>
</evidence>
<accession>A0A090SXD3</accession>
<dbReference type="SUPFAM" id="SSF53850">
    <property type="entry name" value="Periplasmic binding protein-like II"/>
    <property type="match status" value="1"/>
</dbReference>
<dbReference type="Gene3D" id="3.40.190.290">
    <property type="match status" value="1"/>
</dbReference>
<gene>
    <name evidence="1" type="ORF">JCM19240_4989</name>
</gene>
<protein>
    <submittedName>
        <fullName evidence="1">Transcriptional regulators LysR family</fullName>
    </submittedName>
</protein>